<dbReference type="OrthoDB" id="10417696at2759"/>
<feature type="compositionally biased region" description="Basic residues" evidence="1">
    <location>
        <begin position="52"/>
        <end position="65"/>
    </location>
</feature>
<sequence>MENFRSTVYSLVKEWSDTQGVDPNVVLMSAGAATLLGLGLMASHACGGSNGSKKRGGHKHKKGKSKKTEGMGGNGAGASKPLPPPRHQAQQPSKAGATKSVQGKAKKQSVPTPASGAPAAAMAAARNGVHPDPGGEVGKNKKKKNKHKKKGALEEGATGGGNSSSQAKEPSMGGRQVQGEAGQPNSTFVYNNDRGTVEEWEAFNDPDAGWRVVTNKRKSKVKREGAAEEGGEGPVEETTRTAE</sequence>
<feature type="compositionally biased region" description="Basic residues" evidence="1">
    <location>
        <begin position="140"/>
        <end position="150"/>
    </location>
</feature>
<feature type="region of interest" description="Disordered" evidence="1">
    <location>
        <begin position="214"/>
        <end position="243"/>
    </location>
</feature>
<proteinExistence type="predicted"/>
<dbReference type="AlphaFoldDB" id="A0A4D9D9U9"/>
<reference evidence="2 3" key="1">
    <citation type="submission" date="2019-01" db="EMBL/GenBank/DDBJ databases">
        <title>Nuclear Genome Assembly of the Microalgal Biofuel strain Nannochloropsis salina CCMP1776.</title>
        <authorList>
            <person name="Hovde B."/>
        </authorList>
    </citation>
    <scope>NUCLEOTIDE SEQUENCE [LARGE SCALE GENOMIC DNA]</scope>
    <source>
        <strain evidence="2 3">CCMP1776</strain>
    </source>
</reference>
<organism evidence="2 3">
    <name type="scientific">Nannochloropsis salina CCMP1776</name>
    <dbReference type="NCBI Taxonomy" id="1027361"/>
    <lineage>
        <taxon>Eukaryota</taxon>
        <taxon>Sar</taxon>
        <taxon>Stramenopiles</taxon>
        <taxon>Ochrophyta</taxon>
        <taxon>Eustigmatophyceae</taxon>
        <taxon>Eustigmatales</taxon>
        <taxon>Monodopsidaceae</taxon>
        <taxon>Microchloropsis</taxon>
        <taxon>Microchloropsis salina</taxon>
    </lineage>
</organism>
<keyword evidence="3" id="KW-1185">Reference proteome</keyword>
<feature type="compositionally biased region" description="Low complexity" evidence="1">
    <location>
        <begin position="111"/>
        <end position="125"/>
    </location>
</feature>
<evidence type="ECO:0000256" key="1">
    <source>
        <dbReference type="SAM" id="MobiDB-lite"/>
    </source>
</evidence>
<protein>
    <submittedName>
        <fullName evidence="2">Uncharacterized protein</fullName>
    </submittedName>
</protein>
<evidence type="ECO:0000313" key="2">
    <source>
        <dbReference type="EMBL" id="TFJ88372.1"/>
    </source>
</evidence>
<comment type="caution">
    <text evidence="2">The sequence shown here is derived from an EMBL/GenBank/DDBJ whole genome shotgun (WGS) entry which is preliminary data.</text>
</comment>
<name>A0A4D9D9U9_9STRA</name>
<gene>
    <name evidence="2" type="ORF">NSK_000721</name>
</gene>
<accession>A0A4D9D9U9</accession>
<dbReference type="EMBL" id="SDOX01000002">
    <property type="protein sequence ID" value="TFJ88372.1"/>
    <property type="molecule type" value="Genomic_DNA"/>
</dbReference>
<evidence type="ECO:0000313" key="3">
    <source>
        <dbReference type="Proteomes" id="UP000355283"/>
    </source>
</evidence>
<feature type="region of interest" description="Disordered" evidence="1">
    <location>
        <begin position="48"/>
        <end position="191"/>
    </location>
</feature>
<dbReference type="Proteomes" id="UP000355283">
    <property type="component" value="Unassembled WGS sequence"/>
</dbReference>